<dbReference type="PANTHER" id="PTHR13620">
    <property type="entry name" value="3-5 EXONUCLEASE"/>
    <property type="match status" value="1"/>
</dbReference>
<evidence type="ECO:0000256" key="3">
    <source>
        <dbReference type="SAM" id="MobiDB-lite"/>
    </source>
</evidence>
<dbReference type="Pfam" id="PF01612">
    <property type="entry name" value="DNA_pol_A_exo1"/>
    <property type="match status" value="1"/>
</dbReference>
<dbReference type="CDD" id="cd06141">
    <property type="entry name" value="WRN_exo"/>
    <property type="match status" value="1"/>
</dbReference>
<dbReference type="EMBL" id="KZ559149">
    <property type="protein sequence ID" value="PLB36650.1"/>
    <property type="molecule type" value="Genomic_DNA"/>
</dbReference>
<dbReference type="AlphaFoldDB" id="A0A2I2F7N9"/>
<dbReference type="GeneID" id="36523819"/>
<feature type="domain" description="3'-5' exonuclease" evidence="4">
    <location>
        <begin position="62"/>
        <end position="252"/>
    </location>
</feature>
<dbReference type="GO" id="GO:0006139">
    <property type="term" value="P:nucleobase-containing compound metabolic process"/>
    <property type="evidence" value="ECO:0007669"/>
    <property type="project" value="InterPro"/>
</dbReference>
<accession>A0A2I2F7N9</accession>
<dbReference type="GO" id="GO:0005634">
    <property type="term" value="C:nucleus"/>
    <property type="evidence" value="ECO:0007669"/>
    <property type="project" value="TreeGrafter"/>
</dbReference>
<evidence type="ECO:0000313" key="5">
    <source>
        <dbReference type="EMBL" id="PLB36650.1"/>
    </source>
</evidence>
<dbReference type="InterPro" id="IPR012337">
    <property type="entry name" value="RNaseH-like_sf"/>
</dbReference>
<protein>
    <submittedName>
        <fullName evidence="5">Ribonuclease H-like protein</fullName>
    </submittedName>
</protein>
<dbReference type="FunFam" id="3.30.420.10:FF:000100">
    <property type="entry name" value="3'-5' exonuclease/helicase (Wrn), putative"/>
    <property type="match status" value="1"/>
</dbReference>
<keyword evidence="2" id="KW-0378">Hydrolase</keyword>
<dbReference type="Gene3D" id="3.30.420.10">
    <property type="entry name" value="Ribonuclease H-like superfamily/Ribonuclease H"/>
    <property type="match status" value="1"/>
</dbReference>
<dbReference type="InterPro" id="IPR036397">
    <property type="entry name" value="RNaseH_sf"/>
</dbReference>
<keyword evidence="1" id="KW-0540">Nuclease</keyword>
<reference evidence="5 6" key="1">
    <citation type="submission" date="2017-12" db="EMBL/GenBank/DDBJ databases">
        <authorList>
            <consortium name="DOE Joint Genome Institute"/>
            <person name="Haridas S."/>
            <person name="Kjaerbolling I."/>
            <person name="Vesth T.C."/>
            <person name="Frisvad J.C."/>
            <person name="Nybo J.L."/>
            <person name="Theobald S."/>
            <person name="Kuo A."/>
            <person name="Bowyer P."/>
            <person name="Matsuda Y."/>
            <person name="Mondo S."/>
            <person name="Lyhne E.K."/>
            <person name="Kogle M.E."/>
            <person name="Clum A."/>
            <person name="Lipzen A."/>
            <person name="Salamov A."/>
            <person name="Ngan C.Y."/>
            <person name="Daum C."/>
            <person name="Chiniquy J."/>
            <person name="Barry K."/>
            <person name="LaButti K."/>
            <person name="Simmons B.A."/>
            <person name="Magnuson J.K."/>
            <person name="Mortensen U.H."/>
            <person name="Larsen T.O."/>
            <person name="Grigoriev I.V."/>
            <person name="Baker S.E."/>
            <person name="Andersen M.R."/>
            <person name="Nordberg H.P."/>
            <person name="Cantor M.N."/>
            <person name="Hua S.X."/>
        </authorList>
    </citation>
    <scope>NUCLEOTIDE SEQUENCE [LARGE SCALE GENOMIC DNA]</scope>
    <source>
        <strain evidence="5 6">CBS 102.13</strain>
    </source>
</reference>
<dbReference type="InterPro" id="IPR002562">
    <property type="entry name" value="3'-5'_exonuclease_dom"/>
</dbReference>
<dbReference type="OrthoDB" id="1920326at2759"/>
<proteinExistence type="predicted"/>
<dbReference type="SUPFAM" id="SSF53098">
    <property type="entry name" value="Ribonuclease H-like"/>
    <property type="match status" value="1"/>
</dbReference>
<dbReference type="SMART" id="SM00474">
    <property type="entry name" value="35EXOc"/>
    <property type="match status" value="1"/>
</dbReference>
<feature type="region of interest" description="Disordered" evidence="3">
    <location>
        <begin position="1"/>
        <end position="52"/>
    </location>
</feature>
<organism evidence="5 6">
    <name type="scientific">Aspergillus candidus</name>
    <dbReference type="NCBI Taxonomy" id="41067"/>
    <lineage>
        <taxon>Eukaryota</taxon>
        <taxon>Fungi</taxon>
        <taxon>Dikarya</taxon>
        <taxon>Ascomycota</taxon>
        <taxon>Pezizomycotina</taxon>
        <taxon>Eurotiomycetes</taxon>
        <taxon>Eurotiomycetidae</taxon>
        <taxon>Eurotiales</taxon>
        <taxon>Aspergillaceae</taxon>
        <taxon>Aspergillus</taxon>
        <taxon>Aspergillus subgen. Circumdati</taxon>
    </lineage>
</organism>
<dbReference type="STRING" id="41067.A0A2I2F7N9"/>
<dbReference type="GO" id="GO:0005737">
    <property type="term" value="C:cytoplasm"/>
    <property type="evidence" value="ECO:0007669"/>
    <property type="project" value="TreeGrafter"/>
</dbReference>
<gene>
    <name evidence="5" type="ORF">BDW47DRAFT_127023</name>
</gene>
<sequence length="299" mass="33716">MTSKMLFETPKRRRQSTPSFAGNKAQSNGARSPVAEQRPGPSSPKYWSHSQYKDSDGKNITVHYCRTLKSTEEVARYFLDDKVVGLDLEWKAQASASDTIQNNMSLIQIANKERIALFHLALFQPAKSIDDLVAPSLRRIIQSPDITKVGVSIKADCTRLRKFLGINARGIFELSHLYKLVKYCHSNPALINKRLVNLSDQVLEHFGLPLQKDDDIRCGDWTNPLNYRQVQYAASDPYACLSLFYTMDTKRQALDPTPPLPAHAELDLPIRIVHETPVTTEPEDVQVIDPAENQGNLTK</sequence>
<dbReference type="GO" id="GO:0003676">
    <property type="term" value="F:nucleic acid binding"/>
    <property type="evidence" value="ECO:0007669"/>
    <property type="project" value="InterPro"/>
</dbReference>
<evidence type="ECO:0000256" key="2">
    <source>
        <dbReference type="ARBA" id="ARBA00022801"/>
    </source>
</evidence>
<dbReference type="Proteomes" id="UP000234585">
    <property type="component" value="Unassembled WGS sequence"/>
</dbReference>
<evidence type="ECO:0000259" key="4">
    <source>
        <dbReference type="SMART" id="SM00474"/>
    </source>
</evidence>
<dbReference type="InterPro" id="IPR051132">
    <property type="entry name" value="3-5_Exonuclease_domain"/>
</dbReference>
<evidence type="ECO:0000256" key="1">
    <source>
        <dbReference type="ARBA" id="ARBA00022722"/>
    </source>
</evidence>
<name>A0A2I2F7N9_ASPCN</name>
<dbReference type="GO" id="GO:0008408">
    <property type="term" value="F:3'-5' exonuclease activity"/>
    <property type="evidence" value="ECO:0007669"/>
    <property type="project" value="InterPro"/>
</dbReference>
<keyword evidence="6" id="KW-1185">Reference proteome</keyword>
<dbReference type="PANTHER" id="PTHR13620:SF104">
    <property type="entry name" value="EXONUCLEASE 3'-5' DOMAIN-CONTAINING PROTEIN 2"/>
    <property type="match status" value="1"/>
</dbReference>
<feature type="compositionally biased region" description="Polar residues" evidence="3">
    <location>
        <begin position="16"/>
        <end position="30"/>
    </location>
</feature>
<evidence type="ECO:0000313" key="6">
    <source>
        <dbReference type="Proteomes" id="UP000234585"/>
    </source>
</evidence>
<dbReference type="RefSeq" id="XP_024670662.1">
    <property type="nucleotide sequence ID" value="XM_024816659.1"/>
</dbReference>